<reference evidence="1 2" key="1">
    <citation type="submission" date="2019-08" db="EMBL/GenBank/DDBJ databases">
        <authorList>
            <person name="Alioto T."/>
            <person name="Alioto T."/>
            <person name="Gomez Garrido J."/>
        </authorList>
    </citation>
    <scope>NUCLEOTIDE SEQUENCE [LARGE SCALE GENOMIC DNA]</scope>
</reference>
<dbReference type="EMBL" id="CABPRJ010002386">
    <property type="protein sequence ID" value="VVC44734.1"/>
    <property type="molecule type" value="Genomic_DNA"/>
</dbReference>
<name>A0A5E4NIB3_9HEMI</name>
<accession>A0A5E4NIB3</accession>
<evidence type="ECO:0000313" key="2">
    <source>
        <dbReference type="Proteomes" id="UP000325440"/>
    </source>
</evidence>
<dbReference type="Proteomes" id="UP000325440">
    <property type="component" value="Unassembled WGS sequence"/>
</dbReference>
<proteinExistence type="predicted"/>
<gene>
    <name evidence="1" type="ORF">CINCED_3A018997</name>
</gene>
<dbReference type="AlphaFoldDB" id="A0A5E4NIB3"/>
<evidence type="ECO:0000313" key="1">
    <source>
        <dbReference type="EMBL" id="VVC44734.1"/>
    </source>
</evidence>
<keyword evidence="2" id="KW-1185">Reference proteome</keyword>
<organism evidence="1 2">
    <name type="scientific">Cinara cedri</name>
    <dbReference type="NCBI Taxonomy" id="506608"/>
    <lineage>
        <taxon>Eukaryota</taxon>
        <taxon>Metazoa</taxon>
        <taxon>Ecdysozoa</taxon>
        <taxon>Arthropoda</taxon>
        <taxon>Hexapoda</taxon>
        <taxon>Insecta</taxon>
        <taxon>Pterygota</taxon>
        <taxon>Neoptera</taxon>
        <taxon>Paraneoptera</taxon>
        <taxon>Hemiptera</taxon>
        <taxon>Sternorrhyncha</taxon>
        <taxon>Aphidomorpha</taxon>
        <taxon>Aphidoidea</taxon>
        <taxon>Aphididae</taxon>
        <taxon>Lachninae</taxon>
        <taxon>Cinara</taxon>
    </lineage>
</organism>
<protein>
    <submittedName>
        <fullName evidence="1">Uncharacterized protein</fullName>
    </submittedName>
</protein>
<sequence>MDECEAKFLNETVDFNRTTMAGVNKAIAGPAHVDNDVSDNARYDECSDTPRRKTIISIPKKAALGKVGVTELARWQRRLSVIAAQTSYDEWFHHATRIVIVIL</sequence>